<accession>A0A1V6RG67</accession>
<evidence type="ECO:0000313" key="1">
    <source>
        <dbReference type="EMBL" id="OQE00393.1"/>
    </source>
</evidence>
<sequence length="71" mass="7189">MIGSDTAAMDETARSKDVDNVFNGWLKAGLQSGEVITRSTTQIGGGGLGGLNAALDKLNANVSGTKIVVPV</sequence>
<keyword evidence="2" id="KW-1185">Reference proteome</keyword>
<gene>
    <name evidence="1" type="ORF">PENVUL_c052G03178</name>
</gene>
<dbReference type="EMBL" id="MDYP01000052">
    <property type="protein sequence ID" value="OQE00393.1"/>
    <property type="molecule type" value="Genomic_DNA"/>
</dbReference>
<comment type="caution">
    <text evidence="1">The sequence shown here is derived from an EMBL/GenBank/DDBJ whole genome shotgun (WGS) entry which is preliminary data.</text>
</comment>
<proteinExistence type="predicted"/>
<protein>
    <submittedName>
        <fullName evidence="1">Uncharacterized protein</fullName>
    </submittedName>
</protein>
<dbReference type="AlphaFoldDB" id="A0A1V6RG67"/>
<evidence type="ECO:0000313" key="2">
    <source>
        <dbReference type="Proteomes" id="UP000191518"/>
    </source>
</evidence>
<reference evidence="2" key="1">
    <citation type="journal article" date="2017" name="Nat. Microbiol.">
        <title>Global analysis of biosynthetic gene clusters reveals vast potential of secondary metabolite production in Penicillium species.</title>
        <authorList>
            <person name="Nielsen J.C."/>
            <person name="Grijseels S."/>
            <person name="Prigent S."/>
            <person name="Ji B."/>
            <person name="Dainat J."/>
            <person name="Nielsen K.F."/>
            <person name="Frisvad J.C."/>
            <person name="Workman M."/>
            <person name="Nielsen J."/>
        </authorList>
    </citation>
    <scope>NUCLEOTIDE SEQUENCE [LARGE SCALE GENOMIC DNA]</scope>
    <source>
        <strain evidence="2">IBT 29486</strain>
    </source>
</reference>
<dbReference type="STRING" id="29845.A0A1V6RG67"/>
<organism evidence="1 2">
    <name type="scientific">Penicillium vulpinum</name>
    <dbReference type="NCBI Taxonomy" id="29845"/>
    <lineage>
        <taxon>Eukaryota</taxon>
        <taxon>Fungi</taxon>
        <taxon>Dikarya</taxon>
        <taxon>Ascomycota</taxon>
        <taxon>Pezizomycotina</taxon>
        <taxon>Eurotiomycetes</taxon>
        <taxon>Eurotiomycetidae</taxon>
        <taxon>Eurotiales</taxon>
        <taxon>Aspergillaceae</taxon>
        <taxon>Penicillium</taxon>
    </lineage>
</organism>
<dbReference type="Proteomes" id="UP000191518">
    <property type="component" value="Unassembled WGS sequence"/>
</dbReference>
<name>A0A1V6RG67_9EURO</name>